<keyword evidence="3" id="KW-0378">Hydrolase</keyword>
<evidence type="ECO:0000256" key="1">
    <source>
        <dbReference type="PROSITE-ProRule" id="PRU00325"/>
    </source>
</evidence>
<dbReference type="InterPro" id="IPR052579">
    <property type="entry name" value="Zinc_finger_SWIM"/>
</dbReference>
<dbReference type="PANTHER" id="PTHR31569:SF4">
    <property type="entry name" value="SWIM-TYPE DOMAIN-CONTAINING PROTEIN"/>
    <property type="match status" value="1"/>
</dbReference>
<keyword evidence="3" id="KW-0547">Nucleotide-binding</keyword>
<dbReference type="PANTHER" id="PTHR31569">
    <property type="entry name" value="SWIM-TYPE DOMAIN-CONTAINING PROTEIN"/>
    <property type="match status" value="1"/>
</dbReference>
<keyword evidence="3" id="KW-0067">ATP-binding</keyword>
<dbReference type="GO" id="GO:0008270">
    <property type="term" value="F:zinc ion binding"/>
    <property type="evidence" value="ECO:0007669"/>
    <property type="project" value="UniProtKB-KW"/>
</dbReference>
<protein>
    <submittedName>
        <fullName evidence="3">ATP-dependent DNA helicase Pif1</fullName>
    </submittedName>
</protein>
<keyword evidence="1" id="KW-0479">Metal-binding</keyword>
<evidence type="ECO:0000259" key="2">
    <source>
        <dbReference type="PROSITE" id="PS50966"/>
    </source>
</evidence>
<name>A0A8H3R195_9GLOM</name>
<accession>A0A8H3R195</accession>
<dbReference type="InterPro" id="IPR018289">
    <property type="entry name" value="MULE_transposase_dom"/>
</dbReference>
<feature type="domain" description="SWIM-type" evidence="2">
    <location>
        <begin position="612"/>
        <end position="651"/>
    </location>
</feature>
<dbReference type="Proteomes" id="UP000615446">
    <property type="component" value="Unassembled WGS sequence"/>
</dbReference>
<sequence>MSNQQQNKICKGCHCTRESCEFLNEKGDILKKCYKCRNNIKRSRSIKNKNRNPDVMINYTDITETIYNSLTSLSNTNELYEGENTELSMSFDIELSTLVNAILENNGSENIENINSEIGRYIVSLISEGDGYMWVYHIRSEKKDSLLLTYYCNCRVDLEKQPTKHSLLDKQRDTPSYLKRYHCKGTINIEILSSLNYINIKYSHKILHPHPVHVKTTPEIQRFIQDNINCLAPEIWRQIQENKIKGYENITVQQIYHWWSIETRKEYCRDSDQLLSSKLLLAEFNQEIIVNINSSTPALGFLTDLFYQLSQIDLDAIEIDATYGTNSMEWELYTIMGVFDGTGFPLSYLLISAGKGQNITGILTNWMQTLKERNLKKFHVILTDKDFAEINAAQTVWPEVQIQLCAWHVQRVIKQQLASNKQSVYYSYNPKMAHEECSVIDPNWGVTNNSERVFCPLNLWETVIKLVNQHLNRHMLLPKLDGTFIADANEIWKECVSEIIQFCKDNNLLRLWIYCWKEWYSKDRWKLWARASNEKISHIKTTMIVESHWRLIKRDYLYKFHKPRIDHLCYILVKKVINQQLHRIHLLQQGRYLVPWRKEFKKEWKQHEKKVAEINGRYLTNPIQWICSCPAYIQSRFFFCKHLISSVEKADAKFFKKVQRNGNYPLISTYEGKFVNIFHSLDSKALNISENQNSVIENNDNYIVESDDEQHIYETDLAYLCGILDKTKELLEESRNKPKCHLWLKNIRPNFKLLEKMNDDIRALKNC</sequence>
<keyword evidence="1" id="KW-0862">Zinc</keyword>
<comment type="caution">
    <text evidence="3">The sequence shown here is derived from an EMBL/GenBank/DDBJ whole genome shotgun (WGS) entry which is preliminary data.</text>
</comment>
<dbReference type="EMBL" id="BLAL01000278">
    <property type="protein sequence ID" value="GES99127.1"/>
    <property type="molecule type" value="Genomic_DNA"/>
</dbReference>
<keyword evidence="1" id="KW-0863">Zinc-finger</keyword>
<dbReference type="PROSITE" id="PS50966">
    <property type="entry name" value="ZF_SWIM"/>
    <property type="match status" value="1"/>
</dbReference>
<dbReference type="GO" id="GO:0004386">
    <property type="term" value="F:helicase activity"/>
    <property type="evidence" value="ECO:0007669"/>
    <property type="project" value="UniProtKB-KW"/>
</dbReference>
<keyword evidence="3" id="KW-0347">Helicase</keyword>
<organism evidence="3 4">
    <name type="scientific">Rhizophagus clarus</name>
    <dbReference type="NCBI Taxonomy" id="94130"/>
    <lineage>
        <taxon>Eukaryota</taxon>
        <taxon>Fungi</taxon>
        <taxon>Fungi incertae sedis</taxon>
        <taxon>Mucoromycota</taxon>
        <taxon>Glomeromycotina</taxon>
        <taxon>Glomeromycetes</taxon>
        <taxon>Glomerales</taxon>
        <taxon>Glomeraceae</taxon>
        <taxon>Rhizophagus</taxon>
    </lineage>
</organism>
<gene>
    <name evidence="3" type="ORF">RCL2_002564200</name>
</gene>
<evidence type="ECO:0000313" key="4">
    <source>
        <dbReference type="Proteomes" id="UP000615446"/>
    </source>
</evidence>
<proteinExistence type="predicted"/>
<dbReference type="OrthoDB" id="2401469at2759"/>
<evidence type="ECO:0000313" key="3">
    <source>
        <dbReference type="EMBL" id="GES99127.1"/>
    </source>
</evidence>
<dbReference type="AlphaFoldDB" id="A0A8H3R195"/>
<dbReference type="Pfam" id="PF10551">
    <property type="entry name" value="MULE"/>
    <property type="match status" value="1"/>
</dbReference>
<reference evidence="3" key="1">
    <citation type="submission" date="2019-10" db="EMBL/GenBank/DDBJ databases">
        <title>Conservation and host-specific expression of non-tandemly repeated heterogenous ribosome RNA gene in arbuscular mycorrhizal fungi.</title>
        <authorList>
            <person name="Maeda T."/>
            <person name="Kobayashi Y."/>
            <person name="Nakagawa T."/>
            <person name="Ezawa T."/>
            <person name="Yamaguchi K."/>
            <person name="Bino T."/>
            <person name="Nishimoto Y."/>
            <person name="Shigenobu S."/>
            <person name="Kawaguchi M."/>
        </authorList>
    </citation>
    <scope>NUCLEOTIDE SEQUENCE</scope>
    <source>
        <strain evidence="3">HR1</strain>
    </source>
</reference>
<dbReference type="InterPro" id="IPR007527">
    <property type="entry name" value="Znf_SWIM"/>
</dbReference>